<evidence type="ECO:0000256" key="1">
    <source>
        <dbReference type="SAM" id="Phobius"/>
    </source>
</evidence>
<evidence type="ECO:0000313" key="4">
    <source>
        <dbReference type="Proteomes" id="UP001177023"/>
    </source>
</evidence>
<gene>
    <name evidence="3" type="ORF">MSPICULIGERA_LOCUS22964</name>
</gene>
<evidence type="ECO:0000256" key="2">
    <source>
        <dbReference type="SAM" id="SignalP"/>
    </source>
</evidence>
<dbReference type="AlphaFoldDB" id="A0AA36GBE9"/>
<keyword evidence="4" id="KW-1185">Reference proteome</keyword>
<proteinExistence type="predicted"/>
<organism evidence="3 4">
    <name type="scientific">Mesorhabditis spiculigera</name>
    <dbReference type="NCBI Taxonomy" id="96644"/>
    <lineage>
        <taxon>Eukaryota</taxon>
        <taxon>Metazoa</taxon>
        <taxon>Ecdysozoa</taxon>
        <taxon>Nematoda</taxon>
        <taxon>Chromadorea</taxon>
        <taxon>Rhabditida</taxon>
        <taxon>Rhabditina</taxon>
        <taxon>Rhabditomorpha</taxon>
        <taxon>Rhabditoidea</taxon>
        <taxon>Rhabditidae</taxon>
        <taxon>Mesorhabditinae</taxon>
        <taxon>Mesorhabditis</taxon>
    </lineage>
</organism>
<keyword evidence="1" id="KW-0472">Membrane</keyword>
<keyword evidence="1" id="KW-1133">Transmembrane helix</keyword>
<feature type="signal peptide" evidence="2">
    <location>
        <begin position="1"/>
        <end position="18"/>
    </location>
</feature>
<comment type="caution">
    <text evidence="3">The sequence shown here is derived from an EMBL/GenBank/DDBJ whole genome shotgun (WGS) entry which is preliminary data.</text>
</comment>
<feature type="chain" id="PRO_5041373187" evidence="2">
    <location>
        <begin position="19"/>
        <end position="433"/>
    </location>
</feature>
<accession>A0AA36GBE9</accession>
<feature type="transmembrane region" description="Helical" evidence="1">
    <location>
        <begin position="408"/>
        <end position="432"/>
    </location>
</feature>
<evidence type="ECO:0000313" key="3">
    <source>
        <dbReference type="EMBL" id="CAJ0584929.1"/>
    </source>
</evidence>
<name>A0AA36GBE9_9BILA</name>
<keyword evidence="2" id="KW-0732">Signal</keyword>
<feature type="non-terminal residue" evidence="3">
    <location>
        <position position="1"/>
    </location>
</feature>
<protein>
    <submittedName>
        <fullName evidence="3">Uncharacterized protein</fullName>
    </submittedName>
</protein>
<feature type="transmembrane region" description="Helical" evidence="1">
    <location>
        <begin position="262"/>
        <end position="282"/>
    </location>
</feature>
<keyword evidence="1" id="KW-0812">Transmembrane</keyword>
<reference evidence="3" key="1">
    <citation type="submission" date="2023-06" db="EMBL/GenBank/DDBJ databases">
        <authorList>
            <person name="Delattre M."/>
        </authorList>
    </citation>
    <scope>NUCLEOTIDE SEQUENCE</scope>
    <source>
        <strain evidence="3">AF72</strain>
    </source>
</reference>
<dbReference type="EMBL" id="CATQJA010002701">
    <property type="protein sequence ID" value="CAJ0584929.1"/>
    <property type="molecule type" value="Genomic_DNA"/>
</dbReference>
<dbReference type="Proteomes" id="UP001177023">
    <property type="component" value="Unassembled WGS sequence"/>
</dbReference>
<feature type="transmembrane region" description="Helical" evidence="1">
    <location>
        <begin position="233"/>
        <end position="250"/>
    </location>
</feature>
<feature type="transmembrane region" description="Helical" evidence="1">
    <location>
        <begin position="205"/>
        <end position="226"/>
    </location>
</feature>
<sequence>MRPHLLLLLASWLHVVNSLTLLERNELARKFKYYFASVRPVSRDNYISDENGTRFSIDTELHILNSIRTQNSIAIEAFVLCTFVDDRLILRELHDRFEITEFEPWKPRIGTSPPTQLKINYYLSPQTGELNYYYRVKEVIPCSGDSWRHPFEVFNCELAIENAGDELLRVVDHRDARPRIQMRQVGLEIEEWPVPLIRLWFRATWHTALVSVYLPSFLVFAVVVFAQWKRRKIQVIVTVAALVCIIILLSSQRSYPTLTMKDLWLCSTFLHTVFLLIVDVTLPARRVKYTLLVDVNGRPANLASPETSPDAPRATVVHRAPRAESEATTVESVDAEVADRLSGRKGHFPITSPLLQGRKAMMAIQKFAGKHFAQQKVESHVIRGCPGQEVPLHRQITANTLGHRKRMALLGVCLSYGLFCILYLLVVILIIWE</sequence>